<evidence type="ECO:0000256" key="1">
    <source>
        <dbReference type="ARBA" id="ARBA00006096"/>
    </source>
</evidence>
<organism evidence="3 4">
    <name type="scientific">Flectobacillus roseus</name>
    <dbReference type="NCBI Taxonomy" id="502259"/>
    <lineage>
        <taxon>Bacteria</taxon>
        <taxon>Pseudomonadati</taxon>
        <taxon>Bacteroidota</taxon>
        <taxon>Cytophagia</taxon>
        <taxon>Cytophagales</taxon>
        <taxon>Flectobacillaceae</taxon>
        <taxon>Flectobacillus</taxon>
    </lineage>
</organism>
<dbReference type="Proteomes" id="UP001236507">
    <property type="component" value="Unassembled WGS sequence"/>
</dbReference>
<dbReference type="PANTHER" id="PTHR30023">
    <property type="entry name" value="D-ALANYL-D-ALANINE CARBOXYPEPTIDASE"/>
    <property type="match status" value="1"/>
</dbReference>
<dbReference type="InterPro" id="IPR012338">
    <property type="entry name" value="Beta-lactam/transpept-like"/>
</dbReference>
<dbReference type="Gene3D" id="3.40.710.10">
    <property type="entry name" value="DD-peptidase/beta-lactamase superfamily"/>
    <property type="match status" value="2"/>
</dbReference>
<proteinExistence type="inferred from homology"/>
<dbReference type="PRINTS" id="PR00922">
    <property type="entry name" value="DADACBPTASE3"/>
</dbReference>
<dbReference type="InterPro" id="IPR000667">
    <property type="entry name" value="Peptidase_S13"/>
</dbReference>
<keyword evidence="3" id="KW-0121">Carboxypeptidase</keyword>
<sequence length="434" mass="48281">MKKRSIVGFVIGCVVSLTACQTSKLSSKKLGKLLSESSTFSQNHTGFVLYDLSEQKEVFNYQGNRYFQPASNTKILTYYVSQRTLGDSLPALKYVTNADSLIIWGMGDPSFLSPSMPTSKVLDFLKSSPQKIYFSANNFTGKHYGPGWAWDDYNDDYASEITPLPIHGNVVGFKANGNSLIANPAYFQDKIVSVKSPNNFSVTRVESNNTFEIPQGKAPKANFEQEVPFKTSNKLTTELLASVVGKPVTLIDAPLRSSAKTLMSLPVDTVFARMLHVSDNMMAEHLMLMCGQILAGELNVKKGIEKAKTNYLNTLPDAITWVDGSGLSRYNMITPRDLVMVLRQIYQEVPQEKLFKVLPAVGQSGTLKSLMPKTDKPFIFAKSGSFSNNYNLSGYLVTKQGKVLCFSLMNNNFVKPMSEIRKEVVKILTEIYQY</sequence>
<keyword evidence="3" id="KW-0645">Protease</keyword>
<name>A0ABT6YF22_9BACT</name>
<dbReference type="Pfam" id="PF02113">
    <property type="entry name" value="Peptidase_S13"/>
    <property type="match status" value="1"/>
</dbReference>
<dbReference type="EC" id="3.4.16.4" evidence="3"/>
<dbReference type="SUPFAM" id="SSF56601">
    <property type="entry name" value="beta-lactamase/transpeptidase-like"/>
    <property type="match status" value="1"/>
</dbReference>
<dbReference type="PANTHER" id="PTHR30023:SF0">
    <property type="entry name" value="PENICILLIN-SENSITIVE CARBOXYPEPTIDASE A"/>
    <property type="match status" value="1"/>
</dbReference>
<evidence type="ECO:0000313" key="3">
    <source>
        <dbReference type="EMBL" id="MDI9862032.1"/>
    </source>
</evidence>
<evidence type="ECO:0000256" key="2">
    <source>
        <dbReference type="ARBA" id="ARBA00022801"/>
    </source>
</evidence>
<evidence type="ECO:0000313" key="4">
    <source>
        <dbReference type="Proteomes" id="UP001236507"/>
    </source>
</evidence>
<dbReference type="GO" id="GO:0009002">
    <property type="term" value="F:serine-type D-Ala-D-Ala carboxypeptidase activity"/>
    <property type="evidence" value="ECO:0007669"/>
    <property type="project" value="UniProtKB-EC"/>
</dbReference>
<dbReference type="EMBL" id="JASHIF010000025">
    <property type="protein sequence ID" value="MDI9862032.1"/>
    <property type="molecule type" value="Genomic_DNA"/>
</dbReference>
<dbReference type="PROSITE" id="PS51257">
    <property type="entry name" value="PROKAR_LIPOPROTEIN"/>
    <property type="match status" value="1"/>
</dbReference>
<dbReference type="NCBIfam" id="TIGR00666">
    <property type="entry name" value="PBP4"/>
    <property type="match status" value="1"/>
</dbReference>
<keyword evidence="2 3" id="KW-0378">Hydrolase</keyword>
<keyword evidence="4" id="KW-1185">Reference proteome</keyword>
<comment type="caution">
    <text evidence="3">The sequence shown here is derived from an EMBL/GenBank/DDBJ whole genome shotgun (WGS) entry which is preliminary data.</text>
</comment>
<gene>
    <name evidence="3" type="primary">dacB</name>
    <name evidence="3" type="ORF">QM524_22605</name>
</gene>
<accession>A0ABT6YF22</accession>
<reference evidence="3 4" key="1">
    <citation type="submission" date="2023-05" db="EMBL/GenBank/DDBJ databases">
        <title>Novel species of genus Flectobacillus isolated from stream in China.</title>
        <authorList>
            <person name="Lu H."/>
        </authorList>
    </citation>
    <scope>NUCLEOTIDE SEQUENCE [LARGE SCALE GENOMIC DNA]</scope>
    <source>
        <strain evidence="3 4">KCTC 42575</strain>
    </source>
</reference>
<dbReference type="RefSeq" id="WP_283346357.1">
    <property type="nucleotide sequence ID" value="NZ_JASHIF010000025.1"/>
</dbReference>
<comment type="similarity">
    <text evidence="1">Belongs to the peptidase S13 family.</text>
</comment>
<protein>
    <submittedName>
        <fullName evidence="3">D-alanyl-D-alanine carboxypeptidase/D-alanyl-D-alanine-endopeptidase</fullName>
        <ecNumber evidence="3">3.4.16.4</ecNumber>
    </submittedName>
</protein>